<accession>A0ABY2G7U4</accession>
<keyword evidence="3" id="KW-1185">Reference proteome</keyword>
<feature type="chain" id="PRO_5046878822" description="Spi protease inhibitor domain-containing protein" evidence="1">
    <location>
        <begin position="23"/>
        <end position="179"/>
    </location>
</feature>
<dbReference type="Proteomes" id="UP000294930">
    <property type="component" value="Unassembled WGS sequence"/>
</dbReference>
<keyword evidence="1" id="KW-0732">Signal</keyword>
<protein>
    <recommendedName>
        <fullName evidence="4">Spi protease inhibitor domain-containing protein</fullName>
    </recommendedName>
</protein>
<evidence type="ECO:0000313" key="2">
    <source>
        <dbReference type="EMBL" id="TDY12452.1"/>
    </source>
</evidence>
<sequence>MKYRRLSKYCLFYLLFIVQTLAVSQTNPFTDLVYDTVVAYEFKGDGETLIDYCLKNAKERINKESVLSSEQVKDFETIITSKTAYGSTTAFCFDPHFAVVYFLKGKPVETIDVCLSCNYLVSRTEIPSSTLKYIKISDDYSYPANGFSSTTRKQIYQFVKDLGFTKYLQPLNSIYDNQP</sequence>
<reference evidence="2 3" key="1">
    <citation type="submission" date="2019-03" db="EMBL/GenBank/DDBJ databases">
        <title>Genomic Encyclopedia of Type Strains, Phase III (KMG-III): the genomes of soil and plant-associated and newly described type strains.</title>
        <authorList>
            <person name="Whitman W."/>
        </authorList>
    </citation>
    <scope>NUCLEOTIDE SEQUENCE [LARGE SCALE GENOMIC DNA]</scope>
    <source>
        <strain evidence="2 3">CGMCC 1.10957</strain>
    </source>
</reference>
<comment type="caution">
    <text evidence="2">The sequence shown here is derived from an EMBL/GenBank/DDBJ whole genome shotgun (WGS) entry which is preliminary data.</text>
</comment>
<name>A0ABY2G7U4_9FLAO</name>
<organism evidence="2 3">
    <name type="scientific">Meridianimaribacter flavus</name>
    <dbReference type="NCBI Taxonomy" id="571115"/>
    <lineage>
        <taxon>Bacteria</taxon>
        <taxon>Pseudomonadati</taxon>
        <taxon>Bacteroidota</taxon>
        <taxon>Flavobacteriia</taxon>
        <taxon>Flavobacteriales</taxon>
        <taxon>Flavobacteriaceae</taxon>
        <taxon>Meridianimaribacter</taxon>
    </lineage>
</organism>
<dbReference type="RefSeq" id="WP_134199059.1">
    <property type="nucleotide sequence ID" value="NZ_SOQZ01000002.1"/>
</dbReference>
<evidence type="ECO:0000313" key="3">
    <source>
        <dbReference type="Proteomes" id="UP000294930"/>
    </source>
</evidence>
<evidence type="ECO:0000256" key="1">
    <source>
        <dbReference type="SAM" id="SignalP"/>
    </source>
</evidence>
<feature type="signal peptide" evidence="1">
    <location>
        <begin position="1"/>
        <end position="22"/>
    </location>
</feature>
<proteinExistence type="predicted"/>
<gene>
    <name evidence="2" type="ORF">A8975_1216</name>
</gene>
<evidence type="ECO:0008006" key="4">
    <source>
        <dbReference type="Google" id="ProtNLM"/>
    </source>
</evidence>
<dbReference type="EMBL" id="SOQZ01000002">
    <property type="protein sequence ID" value="TDY12452.1"/>
    <property type="molecule type" value="Genomic_DNA"/>
</dbReference>